<proteinExistence type="predicted"/>
<feature type="transmembrane region" description="Helical" evidence="2">
    <location>
        <begin position="243"/>
        <end position="261"/>
    </location>
</feature>
<organism evidence="3 4">
    <name type="scientific">Mycena albidolilacea</name>
    <dbReference type="NCBI Taxonomy" id="1033008"/>
    <lineage>
        <taxon>Eukaryota</taxon>
        <taxon>Fungi</taxon>
        <taxon>Dikarya</taxon>
        <taxon>Basidiomycota</taxon>
        <taxon>Agaricomycotina</taxon>
        <taxon>Agaricomycetes</taxon>
        <taxon>Agaricomycetidae</taxon>
        <taxon>Agaricales</taxon>
        <taxon>Marasmiineae</taxon>
        <taxon>Mycenaceae</taxon>
        <taxon>Mycena</taxon>
    </lineage>
</organism>
<name>A0AAD7EXI5_9AGAR</name>
<feature type="transmembrane region" description="Helical" evidence="2">
    <location>
        <begin position="539"/>
        <end position="560"/>
    </location>
</feature>
<feature type="transmembrane region" description="Helical" evidence="2">
    <location>
        <begin position="287"/>
        <end position="312"/>
    </location>
</feature>
<evidence type="ECO:0000256" key="2">
    <source>
        <dbReference type="SAM" id="Phobius"/>
    </source>
</evidence>
<feature type="transmembrane region" description="Helical" evidence="2">
    <location>
        <begin position="477"/>
        <end position="498"/>
    </location>
</feature>
<dbReference type="AlphaFoldDB" id="A0AAD7EXI5"/>
<dbReference type="EMBL" id="JARIHO010000008">
    <property type="protein sequence ID" value="KAJ7357330.1"/>
    <property type="molecule type" value="Genomic_DNA"/>
</dbReference>
<keyword evidence="2" id="KW-0472">Membrane</keyword>
<feature type="transmembrane region" description="Helical" evidence="2">
    <location>
        <begin position="361"/>
        <end position="382"/>
    </location>
</feature>
<feature type="transmembrane region" description="Helical" evidence="2">
    <location>
        <begin position="510"/>
        <end position="527"/>
    </location>
</feature>
<evidence type="ECO:0000256" key="1">
    <source>
        <dbReference type="SAM" id="MobiDB-lite"/>
    </source>
</evidence>
<feature type="transmembrane region" description="Helical" evidence="2">
    <location>
        <begin position="166"/>
        <end position="187"/>
    </location>
</feature>
<feature type="compositionally biased region" description="Basic and acidic residues" evidence="1">
    <location>
        <begin position="1"/>
        <end position="11"/>
    </location>
</feature>
<gene>
    <name evidence="3" type="ORF">DFH08DRAFT_851661</name>
</gene>
<keyword evidence="2" id="KW-1133">Transmembrane helix</keyword>
<keyword evidence="4" id="KW-1185">Reference proteome</keyword>
<keyword evidence="2" id="KW-0812">Transmembrane</keyword>
<dbReference type="Proteomes" id="UP001218218">
    <property type="component" value="Unassembled WGS sequence"/>
</dbReference>
<reference evidence="3" key="1">
    <citation type="submission" date="2023-03" db="EMBL/GenBank/DDBJ databases">
        <title>Massive genome expansion in bonnet fungi (Mycena s.s.) driven by repeated elements and novel gene families across ecological guilds.</title>
        <authorList>
            <consortium name="Lawrence Berkeley National Laboratory"/>
            <person name="Harder C.B."/>
            <person name="Miyauchi S."/>
            <person name="Viragh M."/>
            <person name="Kuo A."/>
            <person name="Thoen E."/>
            <person name="Andreopoulos B."/>
            <person name="Lu D."/>
            <person name="Skrede I."/>
            <person name="Drula E."/>
            <person name="Henrissat B."/>
            <person name="Morin E."/>
            <person name="Kohler A."/>
            <person name="Barry K."/>
            <person name="LaButti K."/>
            <person name="Morin E."/>
            <person name="Salamov A."/>
            <person name="Lipzen A."/>
            <person name="Mereny Z."/>
            <person name="Hegedus B."/>
            <person name="Baldrian P."/>
            <person name="Stursova M."/>
            <person name="Weitz H."/>
            <person name="Taylor A."/>
            <person name="Grigoriev I.V."/>
            <person name="Nagy L.G."/>
            <person name="Martin F."/>
            <person name="Kauserud H."/>
        </authorList>
    </citation>
    <scope>NUCLEOTIDE SEQUENCE</scope>
    <source>
        <strain evidence="3">CBHHK002</strain>
    </source>
</reference>
<evidence type="ECO:0000313" key="4">
    <source>
        <dbReference type="Proteomes" id="UP001218218"/>
    </source>
</evidence>
<sequence>MGVRDMVHHYEAASTSDLPPPSPARFIAAKRNSTFIPAPPSQLTTSETLIDDLSRHPDSDSDEETIYKHSHPPRSPPTSHSTLHRRTTAPHTPIPATVVFARNAPSLSLPRLDEHLSKLTPPSFTRSGAKDPTMFPPMEQLAKSGSTIDDLESNFRIAPWYRNRNTLLGSSVNAIIGVTGSSAVATFYRLQSLINTIQVFALILTTIVPVSRNDLGSQWRNLFLGKIPNILALNFASTLDQSLLFLLLFLTLTLVLLYLFHRASANYDRYRIVEGLQQSDSPGNRTVLVTITFLLAIIYLPLSTLAVHVLVWSDDLWVVPNPYTNATTFPPVLPPLGPSSEYKGPLEFCWTTTMKRDEVNWAPVLIILSVFVVGSLTVWFPLALRTIIKQSIPDVDRYSELGRLRNGEELDSEYHRLLDRDRNPFAFLYSGFRRNWATYEAIYLWAKLSALLVVAVIDPDNCFFRSLSRTVVPIVRQVVLLLMTLGFFTSQCAFGPFLDPVNNASEWMSRLNYVTTTALALAVALNVPGKDILNTYVLYIIYFVTYGFSIYFTIINTSLMQRAVKRLTRRIDFSIDIFSPRLDTSAASIHTKRRIWQESITTLFLISPETQIPVKHPMEFSEARGSEYPPYLLDFAGTPGERHVENVKILREIGSLNYHKAVALLTGPDYEWFKYLEGEIQKHFVGPDSFWKGRDAPAGVTSPFGNAWWIPFPPTLFIRYDDGPMAVLQDVSDLEAYIKQNSSQRVRRKREIRMALRALEGRIVVWPYIHITPIGSHSMWCCNRGYKADDTTAYHSCVLRIKRHGHLKWEGLQLGSGFGVELNYAKNVKVDGDIIGLNDDFDLTPDLAQFLSLNQHLIPKRLEYIEETLTSYRRHHRKECHHKSHVLTYRFLTHVYDRPRQPSGLAESSIQFERDPRVKRLMAGSEAVFQTAYERLEAVSSSSTATWWYLFWDDLWRRNHDTIRGLELHASDFDPHYPTSIAYTPLPRAALEAFLIQRGLLSKQHFFHSGFLNKLYLRLNDTVFHGSRAVMFHIGDHTSELEMGEVDLETEGQPSTLGTGVGTDHDAASIIPRPTYRWEGLLRDPYHPGKVHHRFFTKLGAWLGLTPLWRGGTPSHGLSIDVRLEGGRYVLIQPDSTWTLESGKSI</sequence>
<protein>
    <submittedName>
        <fullName evidence="3">Uncharacterized protein</fullName>
    </submittedName>
</protein>
<evidence type="ECO:0000313" key="3">
    <source>
        <dbReference type="EMBL" id="KAJ7357330.1"/>
    </source>
</evidence>
<feature type="region of interest" description="Disordered" evidence="1">
    <location>
        <begin position="1"/>
        <end position="23"/>
    </location>
</feature>
<comment type="caution">
    <text evidence="3">The sequence shown here is derived from an EMBL/GenBank/DDBJ whole genome shotgun (WGS) entry which is preliminary data.</text>
</comment>
<accession>A0AAD7EXI5</accession>
<feature type="region of interest" description="Disordered" evidence="1">
    <location>
        <begin position="52"/>
        <end position="91"/>
    </location>
</feature>